<dbReference type="GO" id="GO:0061630">
    <property type="term" value="F:ubiquitin protein ligase activity"/>
    <property type="evidence" value="ECO:0007669"/>
    <property type="project" value="UniProtKB-EC"/>
</dbReference>
<evidence type="ECO:0000313" key="12">
    <source>
        <dbReference type="EMBL" id="CAD7401008.1"/>
    </source>
</evidence>
<evidence type="ECO:0000256" key="10">
    <source>
        <dbReference type="RuleBase" id="RU201113"/>
    </source>
</evidence>
<comment type="function">
    <text evidence="10">E3 ubiquitin-protein ligase that mediates ubiquitination and subsequent proteasomal degradation of target proteins. E3 ubiquitin ligases accept ubiquitin from an E2 ubiquitin-conjugating enzyme in the form of a thioester and then directly transfers the ubiquitin to targeted substrates.</text>
</comment>
<dbReference type="GO" id="GO:0005737">
    <property type="term" value="C:cytoplasm"/>
    <property type="evidence" value="ECO:0007669"/>
    <property type="project" value="InterPro"/>
</dbReference>
<feature type="domain" description="SIAH-type" evidence="11">
    <location>
        <begin position="64"/>
        <end position="124"/>
    </location>
</feature>
<dbReference type="GO" id="GO:0016567">
    <property type="term" value="P:protein ubiquitination"/>
    <property type="evidence" value="ECO:0007669"/>
    <property type="project" value="UniProtKB-UniPathway"/>
</dbReference>
<evidence type="ECO:0000259" key="11">
    <source>
        <dbReference type="PROSITE" id="PS51081"/>
    </source>
</evidence>
<dbReference type="InterPro" id="IPR049548">
    <property type="entry name" value="Sina-like_RING"/>
</dbReference>
<dbReference type="GO" id="GO:0043161">
    <property type="term" value="P:proteasome-mediated ubiquitin-dependent protein catabolic process"/>
    <property type="evidence" value="ECO:0007669"/>
    <property type="project" value="TreeGrafter"/>
</dbReference>
<dbReference type="InterPro" id="IPR013010">
    <property type="entry name" value="Znf_SIAH"/>
</dbReference>
<dbReference type="Gene3D" id="3.30.160.60">
    <property type="entry name" value="Classic Zinc Finger"/>
    <property type="match status" value="1"/>
</dbReference>
<evidence type="ECO:0000256" key="2">
    <source>
        <dbReference type="ARBA" id="ARBA00004906"/>
    </source>
</evidence>
<keyword evidence="7 10" id="KW-0833">Ubl conjugation pathway</keyword>
<dbReference type="GO" id="GO:0031624">
    <property type="term" value="F:ubiquitin conjugating enzyme binding"/>
    <property type="evidence" value="ECO:0007669"/>
    <property type="project" value="TreeGrafter"/>
</dbReference>
<dbReference type="InterPro" id="IPR018121">
    <property type="entry name" value="7-in-absentia-prot_TRAF-dom"/>
</dbReference>
<keyword evidence="5 10" id="KW-0479">Metal-binding</keyword>
<evidence type="ECO:0000256" key="9">
    <source>
        <dbReference type="PROSITE-ProRule" id="PRU00455"/>
    </source>
</evidence>
<dbReference type="PANTHER" id="PTHR45877">
    <property type="entry name" value="E3 UBIQUITIN-PROTEIN LIGASE SIAH2"/>
    <property type="match status" value="1"/>
</dbReference>
<dbReference type="Gene3D" id="2.60.210.10">
    <property type="entry name" value="Apoptosis, Tumor Necrosis Factor Receptor Associated Protein 2, Chain A"/>
    <property type="match status" value="1"/>
</dbReference>
<dbReference type="Pfam" id="PF21362">
    <property type="entry name" value="Sina_RING"/>
    <property type="match status" value="1"/>
</dbReference>
<dbReference type="AlphaFoldDB" id="A0A7R9GY40"/>
<dbReference type="Pfam" id="PF03145">
    <property type="entry name" value="Sina_TRAF"/>
    <property type="match status" value="1"/>
</dbReference>
<dbReference type="EC" id="2.3.2.27" evidence="10"/>
<protein>
    <recommendedName>
        <fullName evidence="10">E3 ubiquitin-protein ligase</fullName>
        <ecNumber evidence="10">2.3.2.27</ecNumber>
    </recommendedName>
</protein>
<comment type="domain">
    <text evidence="10">The SBD domain (substrate-binding domain) mediates the interaction with substrate proteins. It is related to the TRAF family.</text>
</comment>
<evidence type="ECO:0000256" key="4">
    <source>
        <dbReference type="ARBA" id="ARBA00022679"/>
    </source>
</evidence>
<comment type="similarity">
    <text evidence="3 10">Belongs to the SINA (Seven in absentia) family.</text>
</comment>
<keyword evidence="4" id="KW-0808">Transferase</keyword>
<dbReference type="PROSITE" id="PS51081">
    <property type="entry name" value="ZF_SIAH"/>
    <property type="match status" value="1"/>
</dbReference>
<evidence type="ECO:0000256" key="7">
    <source>
        <dbReference type="ARBA" id="ARBA00022786"/>
    </source>
</evidence>
<evidence type="ECO:0000256" key="8">
    <source>
        <dbReference type="ARBA" id="ARBA00022833"/>
    </source>
</evidence>
<dbReference type="UniPathway" id="UPA00143"/>
<sequence>MVLKEIQKHYECPICFEYILTPILQCTNGHLVCGDCRFTNGHCALCMGPNAIIRNFEMENLARIISFPCKYKSIGCEVSVLHKDLFSHHDMCEFKSYSCPCIRDFCGWQGPLGQVAHHLNSAHVAIVTLQGETISFTSKEVSLPSGVDYMIMQSCFSRYFLIYILKIQLIEEYTQYFGFVQLIGSWRDANQFEYNLEFRGPTFTLKWKNVTSSINQNLTHEFLTTQCLVFGPSSIPLSDDNDSLVMNVTISRVTTADKVEKTKLFTLQLLICDANLYPHYFRKSMRAQAAHACGTFLSHRSTPKTSEQFQPSLYSCHQFAPDLVNMETEQTNKAHLKKHIGHKVKPFLYLHRRKIAPVSFSGSPCERIAQIGQEPALSDGLKVHDTFVLSNLT</sequence>
<dbReference type="InterPro" id="IPR004162">
    <property type="entry name" value="SINA-like_animal"/>
</dbReference>
<organism evidence="12">
    <name type="scientific">Timema cristinae</name>
    <name type="common">Walking stick</name>
    <dbReference type="NCBI Taxonomy" id="61476"/>
    <lineage>
        <taxon>Eukaryota</taxon>
        <taxon>Metazoa</taxon>
        <taxon>Ecdysozoa</taxon>
        <taxon>Arthropoda</taxon>
        <taxon>Hexapoda</taxon>
        <taxon>Insecta</taxon>
        <taxon>Pterygota</taxon>
        <taxon>Neoptera</taxon>
        <taxon>Polyneoptera</taxon>
        <taxon>Phasmatodea</taxon>
        <taxon>Timematodea</taxon>
        <taxon>Timematoidea</taxon>
        <taxon>Timematidae</taxon>
        <taxon>Timema</taxon>
    </lineage>
</organism>
<keyword evidence="6 9" id="KW-0863">Zinc-finger</keyword>
<gene>
    <name evidence="12" type="ORF">TCEB3V08_LOCUS5798</name>
</gene>
<keyword evidence="8 10" id="KW-0862">Zinc</keyword>
<reference evidence="12" key="1">
    <citation type="submission" date="2020-11" db="EMBL/GenBank/DDBJ databases">
        <authorList>
            <person name="Tran Van P."/>
        </authorList>
    </citation>
    <scope>NUCLEOTIDE SEQUENCE</scope>
</reference>
<dbReference type="Gene3D" id="3.30.40.10">
    <property type="entry name" value="Zinc/RING finger domain, C3HC4 (zinc finger)"/>
    <property type="match status" value="1"/>
</dbReference>
<evidence type="ECO:0000256" key="3">
    <source>
        <dbReference type="ARBA" id="ARBA00009119"/>
    </source>
</evidence>
<dbReference type="EMBL" id="OC318209">
    <property type="protein sequence ID" value="CAD7401008.1"/>
    <property type="molecule type" value="Genomic_DNA"/>
</dbReference>
<dbReference type="InterPro" id="IPR013083">
    <property type="entry name" value="Znf_RING/FYVE/PHD"/>
</dbReference>
<evidence type="ECO:0000256" key="1">
    <source>
        <dbReference type="ARBA" id="ARBA00000900"/>
    </source>
</evidence>
<dbReference type="PANTHER" id="PTHR45877:SF2">
    <property type="entry name" value="E3 UBIQUITIN-PROTEIN LIGASE SINA-RELATED"/>
    <property type="match status" value="1"/>
</dbReference>
<accession>A0A7R9GY40</accession>
<dbReference type="SUPFAM" id="SSF49599">
    <property type="entry name" value="TRAF domain-like"/>
    <property type="match status" value="1"/>
</dbReference>
<comment type="catalytic activity">
    <reaction evidence="1 10">
        <text>S-ubiquitinyl-[E2 ubiquitin-conjugating enzyme]-L-cysteine + [acceptor protein]-L-lysine = [E2 ubiquitin-conjugating enzyme]-L-cysteine + N(6)-ubiquitinyl-[acceptor protein]-L-lysine.</text>
        <dbReference type="EC" id="2.3.2.27"/>
    </reaction>
</comment>
<name>A0A7R9GY40_TIMCR</name>
<dbReference type="FunFam" id="3.30.40.10:FF:000041">
    <property type="entry name" value="E3 ubiquitin-protein ligase SINAT3"/>
    <property type="match status" value="1"/>
</dbReference>
<evidence type="ECO:0000256" key="6">
    <source>
        <dbReference type="ARBA" id="ARBA00022771"/>
    </source>
</evidence>
<comment type="pathway">
    <text evidence="2 10">Protein modification; protein ubiquitination.</text>
</comment>
<dbReference type="Pfam" id="PF21361">
    <property type="entry name" value="Sina_ZnF"/>
    <property type="match status" value="1"/>
</dbReference>
<dbReference type="GO" id="GO:0008270">
    <property type="term" value="F:zinc ion binding"/>
    <property type="evidence" value="ECO:0007669"/>
    <property type="project" value="UniProtKB-KW"/>
</dbReference>
<comment type="domain">
    <text evidence="10">The RING-type zinc finger domain is essential for ubiquitin ligase activity.</text>
</comment>
<proteinExistence type="inferred from homology"/>
<dbReference type="InterPro" id="IPR008974">
    <property type="entry name" value="TRAF-like"/>
</dbReference>
<evidence type="ECO:0000256" key="5">
    <source>
        <dbReference type="ARBA" id="ARBA00022723"/>
    </source>
</evidence>